<protein>
    <recommendedName>
        <fullName evidence="2">Protein kinase domain-containing protein</fullName>
    </recommendedName>
</protein>
<dbReference type="GO" id="GO:0004672">
    <property type="term" value="F:protein kinase activity"/>
    <property type="evidence" value="ECO:0007669"/>
    <property type="project" value="InterPro"/>
</dbReference>
<dbReference type="GO" id="GO:0005524">
    <property type="term" value="F:ATP binding"/>
    <property type="evidence" value="ECO:0007669"/>
    <property type="project" value="InterPro"/>
</dbReference>
<dbReference type="InterPro" id="IPR011009">
    <property type="entry name" value="Kinase-like_dom_sf"/>
</dbReference>
<gene>
    <name evidence="3" type="ORF">PsYK624_135770</name>
</gene>
<dbReference type="Pfam" id="PF17667">
    <property type="entry name" value="Pkinase_fungal"/>
    <property type="match status" value="1"/>
</dbReference>
<dbReference type="SUPFAM" id="SSF56112">
    <property type="entry name" value="Protein kinase-like (PK-like)"/>
    <property type="match status" value="1"/>
</dbReference>
<accession>A0A9P3LJB1</accession>
<dbReference type="PROSITE" id="PS50011">
    <property type="entry name" value="PROTEIN_KINASE_DOM"/>
    <property type="match status" value="1"/>
</dbReference>
<dbReference type="Proteomes" id="UP000703269">
    <property type="component" value="Unassembled WGS sequence"/>
</dbReference>
<comment type="caution">
    <text evidence="3">The sequence shown here is derived from an EMBL/GenBank/DDBJ whole genome shotgun (WGS) entry which is preliminary data.</text>
</comment>
<organism evidence="3 4">
    <name type="scientific">Phanerochaete sordida</name>
    <dbReference type="NCBI Taxonomy" id="48140"/>
    <lineage>
        <taxon>Eukaryota</taxon>
        <taxon>Fungi</taxon>
        <taxon>Dikarya</taxon>
        <taxon>Basidiomycota</taxon>
        <taxon>Agaricomycotina</taxon>
        <taxon>Agaricomycetes</taxon>
        <taxon>Polyporales</taxon>
        <taxon>Phanerochaetaceae</taxon>
        <taxon>Phanerochaete</taxon>
    </lineage>
</organism>
<feature type="region of interest" description="Disordered" evidence="1">
    <location>
        <begin position="385"/>
        <end position="418"/>
    </location>
</feature>
<dbReference type="EMBL" id="BPQB01000071">
    <property type="protein sequence ID" value="GJE97361.1"/>
    <property type="molecule type" value="Genomic_DNA"/>
</dbReference>
<dbReference type="OrthoDB" id="2803898at2759"/>
<evidence type="ECO:0000256" key="1">
    <source>
        <dbReference type="SAM" id="MobiDB-lite"/>
    </source>
</evidence>
<dbReference type="InterPro" id="IPR040976">
    <property type="entry name" value="Pkinase_fungal"/>
</dbReference>
<feature type="domain" description="Protein kinase" evidence="2">
    <location>
        <begin position="1"/>
        <end position="287"/>
    </location>
</feature>
<dbReference type="Gene3D" id="1.10.510.10">
    <property type="entry name" value="Transferase(Phosphotransferase) domain 1"/>
    <property type="match status" value="1"/>
</dbReference>
<sequence>MTRSSSARDALRPRVDLPCPSDCTSSVLSKASATASTGISDQQVEVKPVYLVYGEKKHHRILFKEVGTTIVDVQSLSKAFGYLAQVSLALYALHTVGWVHRDVSSGNIIIYDDRAILGDVEYAKQEEDTTRHDVRTGTAFFMAAEVDSCKYLLLGLDFARLGPGSTVPQPRDGSNKGHKFLTFEREKPSKDESTSVQASMDQKLKTVFRHNPLHDLESVFWLALYLLLCTLLDLEKPLQTSDAEWAQYATAKDVLAADLFHNAKKRIECITADTAFATMLSGLHPRVRKICESLEGIRAALNTVYKLAESDPGRLKFDMLLDIRVPLPSKPKSKPMPLHHVFANAFFDLSDTLSGDRDITFGKIPSVSEQRQMMHDLLLQQQNETGAKAPNAARTTGDIEPARKTRARNARQPRTEDLGVVAMTGQLKSKLRPRD</sequence>
<dbReference type="InterPro" id="IPR000719">
    <property type="entry name" value="Prot_kinase_dom"/>
</dbReference>
<dbReference type="AlphaFoldDB" id="A0A9P3LJB1"/>
<evidence type="ECO:0000259" key="2">
    <source>
        <dbReference type="PROSITE" id="PS50011"/>
    </source>
</evidence>
<reference evidence="3 4" key="1">
    <citation type="submission" date="2021-08" db="EMBL/GenBank/DDBJ databases">
        <title>Draft Genome Sequence of Phanerochaete sordida strain YK-624.</title>
        <authorList>
            <person name="Mori T."/>
            <person name="Dohra H."/>
            <person name="Suzuki T."/>
            <person name="Kawagishi H."/>
            <person name="Hirai H."/>
        </authorList>
    </citation>
    <scope>NUCLEOTIDE SEQUENCE [LARGE SCALE GENOMIC DNA]</scope>
    <source>
        <strain evidence="3 4">YK-624</strain>
    </source>
</reference>
<proteinExistence type="predicted"/>
<evidence type="ECO:0000313" key="4">
    <source>
        <dbReference type="Proteomes" id="UP000703269"/>
    </source>
</evidence>
<name>A0A9P3LJB1_9APHY</name>
<keyword evidence="4" id="KW-1185">Reference proteome</keyword>
<evidence type="ECO:0000313" key="3">
    <source>
        <dbReference type="EMBL" id="GJE97361.1"/>
    </source>
</evidence>